<dbReference type="InterPro" id="IPR012337">
    <property type="entry name" value="RNaseH-like_sf"/>
</dbReference>
<feature type="region of interest" description="Disordered" evidence="8">
    <location>
        <begin position="505"/>
        <end position="527"/>
    </location>
</feature>
<dbReference type="InterPro" id="IPR047021">
    <property type="entry name" value="REXO1/3/4-like"/>
</dbReference>
<dbReference type="SMART" id="SM00479">
    <property type="entry name" value="EXOIII"/>
    <property type="match status" value="1"/>
</dbReference>
<dbReference type="InterPro" id="IPR034922">
    <property type="entry name" value="REX1-like_exo"/>
</dbReference>
<name>A0AAV5QJX7_9ASCO</name>
<feature type="domain" description="Exonuclease" evidence="9">
    <location>
        <begin position="238"/>
        <end position="397"/>
    </location>
</feature>
<dbReference type="Gene3D" id="3.30.420.10">
    <property type="entry name" value="Ribonuclease H-like superfamily/Ribonuclease H"/>
    <property type="match status" value="1"/>
</dbReference>
<dbReference type="Pfam" id="PF00929">
    <property type="entry name" value="RNase_T"/>
    <property type="match status" value="1"/>
</dbReference>
<keyword evidence="11" id="KW-1185">Reference proteome</keyword>
<sequence>MGTEKTFDASGVQNEVARLSISTDIDRKQMVSMIKSSIAKSPRSKPAELVIDPNLVSRKISISDIRDLILFIFNELPSNIRWLSLQNHLNIKKAVFLCVPGIRGSDFGIKKDAISPQLIQANEIDKNLKPFKDFFKYAWPAKSPGSKQKLYSTFHTLVNVPMTRTKRKAVQKQQKQVGITLHDLILTVGQAIANKYPIHSLLKEKSTSDQCELIEELEFKSSSDGWVETEVFEHEGSKTFAVDCEMCLAGSIKVLTRVSLINFNNEILIDELVKPDEEITDYVTKYSGITEDLLRGVTTTRSEIQKKILSIVSADDVLIGHSLESDLNVLQIKHKTIVDTALIYDHTYGHPLKPSLKWLVQKFLNREIQNNLKGHDSVEDAKACMDLVKLKLQNGIEFGKTFSSTVEIFSRINSKLIDRCVGDNQAKDTSQEHNFDDLKSRLRKTLVVDYKKSGPIVGSPHNLNFGERMRAENDDEVVDTLVQNINNYDLFLGSLREAEFEFGWSEKPDTKNGEPADEKSQDTEKEKISPTIIYKNLSDRIEKVISSLPDSTLLVVSSSNGDPRHMLKLQNQKKSFQTDGGGSWTITDEDELMKAVDQARDCLLFIGLKAGGDSIVKGLPALHTQPVFSESAVED</sequence>
<comment type="subcellular location">
    <subcellularLocation>
        <location evidence="1">Nucleus</location>
    </subcellularLocation>
</comment>
<dbReference type="GO" id="GO:0005634">
    <property type="term" value="C:nucleus"/>
    <property type="evidence" value="ECO:0007669"/>
    <property type="project" value="UniProtKB-SubCell"/>
</dbReference>
<dbReference type="GeneID" id="90072846"/>
<dbReference type="AlphaFoldDB" id="A0AAV5QJX7"/>
<evidence type="ECO:0000256" key="8">
    <source>
        <dbReference type="SAM" id="MobiDB-lite"/>
    </source>
</evidence>
<dbReference type="SUPFAM" id="SSF53098">
    <property type="entry name" value="Ribonuclease H-like"/>
    <property type="match status" value="1"/>
</dbReference>
<dbReference type="CDD" id="cd06145">
    <property type="entry name" value="REX1_like"/>
    <property type="match status" value="1"/>
</dbReference>
<comment type="similarity">
    <text evidence="2">Belongs to the REXO1/REXO3 family.</text>
</comment>
<dbReference type="GO" id="GO:0004527">
    <property type="term" value="F:exonuclease activity"/>
    <property type="evidence" value="ECO:0007669"/>
    <property type="project" value="UniProtKB-KW"/>
</dbReference>
<dbReference type="RefSeq" id="XP_064851867.1">
    <property type="nucleotide sequence ID" value="XM_064995795.1"/>
</dbReference>
<dbReference type="Proteomes" id="UP001360560">
    <property type="component" value="Unassembled WGS sequence"/>
</dbReference>
<evidence type="ECO:0000256" key="4">
    <source>
        <dbReference type="ARBA" id="ARBA00022722"/>
    </source>
</evidence>
<evidence type="ECO:0000313" key="10">
    <source>
        <dbReference type="EMBL" id="GMM34867.1"/>
    </source>
</evidence>
<dbReference type="FunFam" id="3.30.420.10:FF:000019">
    <property type="entry name" value="RNA exonuclease NEF-sp"/>
    <property type="match status" value="1"/>
</dbReference>
<keyword evidence="4" id="KW-0540">Nuclease</keyword>
<dbReference type="PANTHER" id="PTHR12801">
    <property type="entry name" value="RNA EXONUCLEASE REXO1 / RECO3 FAMILY MEMBER-RELATED"/>
    <property type="match status" value="1"/>
</dbReference>
<protein>
    <submittedName>
        <fullName evidence="10">Rnh70 protein</fullName>
    </submittedName>
</protein>
<evidence type="ECO:0000256" key="5">
    <source>
        <dbReference type="ARBA" id="ARBA00022801"/>
    </source>
</evidence>
<dbReference type="InterPro" id="IPR036397">
    <property type="entry name" value="RNaseH_sf"/>
</dbReference>
<evidence type="ECO:0000256" key="7">
    <source>
        <dbReference type="ARBA" id="ARBA00023242"/>
    </source>
</evidence>
<comment type="caution">
    <text evidence="10">The sequence shown here is derived from an EMBL/GenBank/DDBJ whole genome shotgun (WGS) entry which is preliminary data.</text>
</comment>
<gene>
    <name evidence="10" type="ORF">DASC09_021920</name>
</gene>
<evidence type="ECO:0000256" key="1">
    <source>
        <dbReference type="ARBA" id="ARBA00004123"/>
    </source>
</evidence>
<reference evidence="10 11" key="1">
    <citation type="journal article" date="2023" name="Elife">
        <title>Identification of key yeast species and microbe-microbe interactions impacting larval growth of Drosophila in the wild.</title>
        <authorList>
            <person name="Mure A."/>
            <person name="Sugiura Y."/>
            <person name="Maeda R."/>
            <person name="Honda K."/>
            <person name="Sakurai N."/>
            <person name="Takahashi Y."/>
            <person name="Watada M."/>
            <person name="Katoh T."/>
            <person name="Gotoh A."/>
            <person name="Gotoh Y."/>
            <person name="Taniguchi I."/>
            <person name="Nakamura K."/>
            <person name="Hayashi T."/>
            <person name="Katayama T."/>
            <person name="Uemura T."/>
            <person name="Hattori Y."/>
        </authorList>
    </citation>
    <scope>NUCLEOTIDE SEQUENCE [LARGE SCALE GENOMIC DNA]</scope>
    <source>
        <strain evidence="10 11">SC-9</strain>
    </source>
</reference>
<proteinExistence type="inferred from homology"/>
<evidence type="ECO:0000256" key="2">
    <source>
        <dbReference type="ARBA" id="ARBA00006357"/>
    </source>
</evidence>
<dbReference type="GO" id="GO:0003676">
    <property type="term" value="F:nucleic acid binding"/>
    <property type="evidence" value="ECO:0007669"/>
    <property type="project" value="InterPro"/>
</dbReference>
<keyword evidence="3" id="KW-0698">rRNA processing</keyword>
<accession>A0AAV5QJX7</accession>
<keyword evidence="6" id="KW-0269">Exonuclease</keyword>
<dbReference type="InterPro" id="IPR013520">
    <property type="entry name" value="Ribonucl_H"/>
</dbReference>
<keyword evidence="7" id="KW-0539">Nucleus</keyword>
<dbReference type="PANTHER" id="PTHR12801:SF115">
    <property type="entry name" value="FI18136P1-RELATED"/>
    <property type="match status" value="1"/>
</dbReference>
<dbReference type="EMBL" id="BTFZ01000004">
    <property type="protein sequence ID" value="GMM34867.1"/>
    <property type="molecule type" value="Genomic_DNA"/>
</dbReference>
<keyword evidence="5" id="KW-0378">Hydrolase</keyword>
<evidence type="ECO:0000259" key="9">
    <source>
        <dbReference type="SMART" id="SM00479"/>
    </source>
</evidence>
<evidence type="ECO:0000256" key="6">
    <source>
        <dbReference type="ARBA" id="ARBA00022839"/>
    </source>
</evidence>
<evidence type="ECO:0000256" key="3">
    <source>
        <dbReference type="ARBA" id="ARBA00022552"/>
    </source>
</evidence>
<dbReference type="GO" id="GO:0006364">
    <property type="term" value="P:rRNA processing"/>
    <property type="evidence" value="ECO:0007669"/>
    <property type="project" value="UniProtKB-KW"/>
</dbReference>
<evidence type="ECO:0000313" key="11">
    <source>
        <dbReference type="Proteomes" id="UP001360560"/>
    </source>
</evidence>
<organism evidence="10 11">
    <name type="scientific">Saccharomycopsis crataegensis</name>
    <dbReference type="NCBI Taxonomy" id="43959"/>
    <lineage>
        <taxon>Eukaryota</taxon>
        <taxon>Fungi</taxon>
        <taxon>Dikarya</taxon>
        <taxon>Ascomycota</taxon>
        <taxon>Saccharomycotina</taxon>
        <taxon>Saccharomycetes</taxon>
        <taxon>Saccharomycopsidaceae</taxon>
        <taxon>Saccharomycopsis</taxon>
    </lineage>
</organism>